<keyword evidence="4" id="KW-1185">Reference proteome</keyword>
<dbReference type="Pfam" id="PF01206">
    <property type="entry name" value="TusA"/>
    <property type="match status" value="1"/>
</dbReference>
<dbReference type="PANTHER" id="PTHR33279:SF6">
    <property type="entry name" value="SULFUR CARRIER PROTEIN YEDF-RELATED"/>
    <property type="match status" value="1"/>
</dbReference>
<dbReference type="OrthoDB" id="9796234at2"/>
<keyword evidence="3" id="KW-0808">Transferase</keyword>
<dbReference type="InterPro" id="IPR036868">
    <property type="entry name" value="TusA-like_sf"/>
</dbReference>
<dbReference type="Proteomes" id="UP000276128">
    <property type="component" value="Unassembled WGS sequence"/>
</dbReference>
<proteinExistence type="inferred from homology"/>
<dbReference type="CDD" id="cd00291">
    <property type="entry name" value="SirA_YedF_YeeD"/>
    <property type="match status" value="1"/>
</dbReference>
<dbReference type="Gene3D" id="3.30.110.40">
    <property type="entry name" value="TusA-like domain"/>
    <property type="match status" value="1"/>
</dbReference>
<dbReference type="RefSeq" id="WP_126141133.1">
    <property type="nucleotide sequence ID" value="NZ_RXHU01000026.1"/>
</dbReference>
<evidence type="ECO:0000313" key="3">
    <source>
        <dbReference type="EMBL" id="RTE09826.1"/>
    </source>
</evidence>
<evidence type="ECO:0000313" key="4">
    <source>
        <dbReference type="Proteomes" id="UP000276128"/>
    </source>
</evidence>
<organism evidence="3 4">
    <name type="scientific">Paenibacillus whitsoniae</name>
    <dbReference type="NCBI Taxonomy" id="2496558"/>
    <lineage>
        <taxon>Bacteria</taxon>
        <taxon>Bacillati</taxon>
        <taxon>Bacillota</taxon>
        <taxon>Bacilli</taxon>
        <taxon>Bacillales</taxon>
        <taxon>Paenibacillaceae</taxon>
        <taxon>Paenibacillus</taxon>
    </lineage>
</organism>
<gene>
    <name evidence="3" type="ORF">EJQ19_10300</name>
</gene>
<name>A0A3S0AQ55_9BACL</name>
<sequence>MVHLVVDAKGLACPMPIVKAKKGIDTLEPGQVMELLTTDKGALKDFTAWVGQTKHELLEAKENQGVFIFLVRKGG</sequence>
<protein>
    <submittedName>
        <fullName evidence="3">Sulfurtransferase TusA family protein</fullName>
    </submittedName>
</protein>
<evidence type="ECO:0000259" key="2">
    <source>
        <dbReference type="PROSITE" id="PS01148"/>
    </source>
</evidence>
<comment type="caution">
    <text evidence="3">The sequence shown here is derived from an EMBL/GenBank/DDBJ whole genome shotgun (WGS) entry which is preliminary data.</text>
</comment>
<dbReference type="InterPro" id="IPR001455">
    <property type="entry name" value="TusA-like"/>
</dbReference>
<reference evidence="3 4" key="1">
    <citation type="submission" date="2018-12" db="EMBL/GenBank/DDBJ databases">
        <title>Bacillus ochoae sp. nov., Paenibacillus whitsoniae sp. nov., Paenibacillus spiritus sp. nov. Isolated from the Mars Exploration Rover during spacecraft assembly.</title>
        <authorList>
            <person name="Seuylemezian A."/>
            <person name="Vaishampayan P."/>
        </authorList>
    </citation>
    <scope>NUCLEOTIDE SEQUENCE [LARGE SCALE GENOMIC DNA]</scope>
    <source>
        <strain evidence="3 4">MER 54</strain>
    </source>
</reference>
<feature type="domain" description="UPF0033" evidence="2">
    <location>
        <begin position="6"/>
        <end position="30"/>
    </location>
</feature>
<dbReference type="PANTHER" id="PTHR33279">
    <property type="entry name" value="SULFUR CARRIER PROTEIN YEDF-RELATED"/>
    <property type="match status" value="1"/>
</dbReference>
<dbReference type="PROSITE" id="PS01148">
    <property type="entry name" value="UPF0033"/>
    <property type="match status" value="1"/>
</dbReference>
<accession>A0A3S0AQ55</accession>
<dbReference type="GO" id="GO:0016740">
    <property type="term" value="F:transferase activity"/>
    <property type="evidence" value="ECO:0007669"/>
    <property type="project" value="UniProtKB-KW"/>
</dbReference>
<dbReference type="EMBL" id="RXHU01000026">
    <property type="protein sequence ID" value="RTE09826.1"/>
    <property type="molecule type" value="Genomic_DNA"/>
</dbReference>
<evidence type="ECO:0000256" key="1">
    <source>
        <dbReference type="ARBA" id="ARBA00008984"/>
    </source>
</evidence>
<dbReference type="SUPFAM" id="SSF64307">
    <property type="entry name" value="SirA-like"/>
    <property type="match status" value="1"/>
</dbReference>
<dbReference type="AlphaFoldDB" id="A0A3S0AQ55"/>
<comment type="similarity">
    <text evidence="1">Belongs to the sulfur carrier protein TusA family.</text>
</comment>